<organism evidence="2 3">
    <name type="scientific">Roseobacter phage CRP-5</name>
    <dbReference type="NCBI Taxonomy" id="2559284"/>
    <lineage>
        <taxon>Viruses</taxon>
        <taxon>Duplodnaviria</taxon>
        <taxon>Heunggongvirae</taxon>
        <taxon>Uroviricota</taxon>
        <taxon>Caudoviricetes</taxon>
        <taxon>Zobellviridae</taxon>
        <taxon>Cobavirinae</taxon>
        <taxon>Veravirus</taxon>
    </lineage>
</organism>
<evidence type="ECO:0000256" key="1">
    <source>
        <dbReference type="SAM" id="MobiDB-lite"/>
    </source>
</evidence>
<feature type="region of interest" description="Disordered" evidence="1">
    <location>
        <begin position="1"/>
        <end position="24"/>
    </location>
</feature>
<protein>
    <submittedName>
        <fullName evidence="2">Putative lytic transglycosylase</fullName>
    </submittedName>
</protein>
<evidence type="ECO:0000313" key="2">
    <source>
        <dbReference type="EMBL" id="QBQ72703.1"/>
    </source>
</evidence>
<dbReference type="Gene3D" id="1.10.530.10">
    <property type="match status" value="1"/>
</dbReference>
<accession>A0A646QWB6</accession>
<dbReference type="SUPFAM" id="SSF53955">
    <property type="entry name" value="Lysozyme-like"/>
    <property type="match status" value="1"/>
</dbReference>
<name>A0A646QWB6_9CAUD</name>
<gene>
    <name evidence="2" type="ORF">CRP5_gp37</name>
</gene>
<dbReference type="EMBL" id="MK613347">
    <property type="protein sequence ID" value="QBQ72703.1"/>
    <property type="molecule type" value="Genomic_DNA"/>
</dbReference>
<proteinExistence type="predicted"/>
<evidence type="ECO:0000313" key="3">
    <source>
        <dbReference type="Proteomes" id="UP000425344"/>
    </source>
</evidence>
<dbReference type="Proteomes" id="UP000425344">
    <property type="component" value="Segment"/>
</dbReference>
<reference evidence="2 3" key="1">
    <citation type="journal article" date="2019" name="mSystems">
        <title>Diverse, abundant and novel viruses infecting the marine abundant Roseobacter RCA lineage.</title>
        <authorList>
            <person name="Zhang Z.F."/>
            <person name="Chen F."/>
            <person name="Chu X."/>
            <person name="Zhang H."/>
            <person name="Luo H.W."/>
            <person name="Zhai Z.Q."/>
            <person name="Yang M.Y."/>
            <person name="Zhao Y.L."/>
        </authorList>
    </citation>
    <scope>NUCLEOTIDE SEQUENCE [LARGE SCALE GENOMIC DNA]</scope>
</reference>
<sequence>MANFWDNDEVVPVQLPQATEEEPTQANFWDKDEVIPAVTPEAPVTSPRPKARPAQEDRVLAVNLPEDVAADSDFLTKVETVANNVGVTQEDLLRVIQFETAGSFAPDQISGTSSAVGLIQFMPTTAEDLGTTSRDLALLNRSDQMDFVEKYLTRFKGRMKDFGDLYMAVHFPAAVGKDDDYVVYAKDHKYKGRRQAYEANKGMDVDKDGKVTKAEAIARATGGN</sequence>
<dbReference type="InterPro" id="IPR023346">
    <property type="entry name" value="Lysozyme-like_dom_sf"/>
</dbReference>